<protein>
    <submittedName>
        <fullName evidence="2">Uncharacterized protein</fullName>
    </submittedName>
</protein>
<sequence length="216" mass="24065">MNYIVKSGGCTVATSRSDVVQLIRRQRRCHFNNCKAFDGVTITRSLAGEQPLLEKGFAPRERKKPGNPYKIPSYSRSSFELLGYYIVTTDFTVKSCFATRKKRVYFYSIATKIKIYKAANAEETSDESDAAGSVVGHGVDCLCLQPGHLHVVMVGNRTIWPWVNDMRAFMADTSDKSVSGFARLRLIAFANSSRRGSPKERSNKTAENSDPGAFDK</sequence>
<dbReference type="EMBL" id="BGZK01000397">
    <property type="protein sequence ID" value="GBP41334.1"/>
    <property type="molecule type" value="Genomic_DNA"/>
</dbReference>
<evidence type="ECO:0000256" key="1">
    <source>
        <dbReference type="SAM" id="MobiDB-lite"/>
    </source>
</evidence>
<comment type="caution">
    <text evidence="2">The sequence shown here is derived from an EMBL/GenBank/DDBJ whole genome shotgun (WGS) entry which is preliminary data.</text>
</comment>
<feature type="region of interest" description="Disordered" evidence="1">
    <location>
        <begin position="193"/>
        <end position="216"/>
    </location>
</feature>
<reference evidence="2 3" key="1">
    <citation type="journal article" date="2019" name="Commun. Biol.">
        <title>The bagworm genome reveals a unique fibroin gene that provides high tensile strength.</title>
        <authorList>
            <person name="Kono N."/>
            <person name="Nakamura H."/>
            <person name="Ohtoshi R."/>
            <person name="Tomita M."/>
            <person name="Numata K."/>
            <person name="Arakawa K."/>
        </authorList>
    </citation>
    <scope>NUCLEOTIDE SEQUENCE [LARGE SCALE GENOMIC DNA]</scope>
</reference>
<name>A0A4C1VU25_EUMVA</name>
<gene>
    <name evidence="2" type="ORF">EVAR_25172_1</name>
</gene>
<accession>A0A4C1VU25</accession>
<evidence type="ECO:0000313" key="3">
    <source>
        <dbReference type="Proteomes" id="UP000299102"/>
    </source>
</evidence>
<organism evidence="2 3">
    <name type="scientific">Eumeta variegata</name>
    <name type="common">Bagworm moth</name>
    <name type="synonym">Eumeta japonica</name>
    <dbReference type="NCBI Taxonomy" id="151549"/>
    <lineage>
        <taxon>Eukaryota</taxon>
        <taxon>Metazoa</taxon>
        <taxon>Ecdysozoa</taxon>
        <taxon>Arthropoda</taxon>
        <taxon>Hexapoda</taxon>
        <taxon>Insecta</taxon>
        <taxon>Pterygota</taxon>
        <taxon>Neoptera</taxon>
        <taxon>Endopterygota</taxon>
        <taxon>Lepidoptera</taxon>
        <taxon>Glossata</taxon>
        <taxon>Ditrysia</taxon>
        <taxon>Tineoidea</taxon>
        <taxon>Psychidae</taxon>
        <taxon>Oiketicinae</taxon>
        <taxon>Eumeta</taxon>
    </lineage>
</organism>
<keyword evidence="3" id="KW-1185">Reference proteome</keyword>
<dbReference type="Proteomes" id="UP000299102">
    <property type="component" value="Unassembled WGS sequence"/>
</dbReference>
<evidence type="ECO:0000313" key="2">
    <source>
        <dbReference type="EMBL" id="GBP41334.1"/>
    </source>
</evidence>
<proteinExistence type="predicted"/>
<dbReference type="AlphaFoldDB" id="A0A4C1VU25"/>